<feature type="transmembrane region" description="Helical" evidence="7">
    <location>
        <begin position="197"/>
        <end position="218"/>
    </location>
</feature>
<evidence type="ECO:0000256" key="6">
    <source>
        <dbReference type="ARBA" id="ARBA00023136"/>
    </source>
</evidence>
<dbReference type="PANTHER" id="PTHR34856:SF2">
    <property type="entry name" value="PROTEIN NRFD"/>
    <property type="match status" value="1"/>
</dbReference>
<feature type="transmembrane region" description="Helical" evidence="7">
    <location>
        <begin position="83"/>
        <end position="108"/>
    </location>
</feature>
<gene>
    <name evidence="8" type="ORF">A3K90_00390</name>
</gene>
<dbReference type="Proteomes" id="UP000076481">
    <property type="component" value="Unassembled WGS sequence"/>
</dbReference>
<proteinExistence type="inferred from homology"/>
<name>A0A165M9E1_PELLU</name>
<feature type="transmembrane region" description="Helical" evidence="7">
    <location>
        <begin position="281"/>
        <end position="309"/>
    </location>
</feature>
<organism evidence="8 9">
    <name type="scientific">Pelodictyon luteolum</name>
    <dbReference type="NCBI Taxonomy" id="1100"/>
    <lineage>
        <taxon>Bacteria</taxon>
        <taxon>Pseudomonadati</taxon>
        <taxon>Chlorobiota</taxon>
        <taxon>Chlorobiia</taxon>
        <taxon>Chlorobiales</taxon>
        <taxon>Chlorobiaceae</taxon>
        <taxon>Chlorobium/Pelodictyon group</taxon>
        <taxon>Pelodictyon</taxon>
    </lineage>
</organism>
<sequence>MFEKALKGNAAYWTWITFLAVLAGAGIHGYRIQSEEGLASTGMGVGAVWGIYNAQLPFLAGLAASALFILVPERLMKRSELSAAAPLSAFLAAVAAAMSLLFIAAGLGMPSRIPGLFMNMSPSAPASWHAPALMAYLVLSLSAGWALLASRKKGTTPPRWLRAVVMLAVPVGFALPVIAAFMLAVMPTYGLWTSAMLAPRILVSGLAAGMGLLMFMVVAMRRSAGPDEGKELVERLAGYTALAGLASLFFIGLDAGTAFLGNLPSETYALRLLYSDMAREALPAAYAPFSLLPSVLLVAGAVSVALLLLPVVRRTGGMLAAAAGLLIAISAWFDRGPGLILAGQASPDGGTVYAPAMPDMLVTIGIWAGGALLLTALLKVTISVRRSREAL</sequence>
<evidence type="ECO:0000313" key="9">
    <source>
        <dbReference type="Proteomes" id="UP000076481"/>
    </source>
</evidence>
<dbReference type="Pfam" id="PF03916">
    <property type="entry name" value="NrfD"/>
    <property type="match status" value="1"/>
</dbReference>
<evidence type="ECO:0000256" key="7">
    <source>
        <dbReference type="SAM" id="Phobius"/>
    </source>
</evidence>
<protein>
    <submittedName>
        <fullName evidence="8">Uncharacterized protein</fullName>
    </submittedName>
</protein>
<feature type="transmembrane region" description="Helical" evidence="7">
    <location>
        <begin position="239"/>
        <end position="261"/>
    </location>
</feature>
<dbReference type="GO" id="GO:0005886">
    <property type="term" value="C:plasma membrane"/>
    <property type="evidence" value="ECO:0007669"/>
    <property type="project" value="UniProtKB-SubCell"/>
</dbReference>
<evidence type="ECO:0000313" key="8">
    <source>
        <dbReference type="EMBL" id="KZK74972.1"/>
    </source>
</evidence>
<dbReference type="InterPro" id="IPR052049">
    <property type="entry name" value="Electron_transfer_protein"/>
</dbReference>
<keyword evidence="4 7" id="KW-0812">Transmembrane</keyword>
<feature type="transmembrane region" description="Helical" evidence="7">
    <location>
        <begin position="50"/>
        <end position="71"/>
    </location>
</feature>
<feature type="transmembrane region" description="Helical" evidence="7">
    <location>
        <begin position="316"/>
        <end position="333"/>
    </location>
</feature>
<dbReference type="EMBL" id="LVWG01000016">
    <property type="protein sequence ID" value="KZK74972.1"/>
    <property type="molecule type" value="Genomic_DNA"/>
</dbReference>
<comment type="caution">
    <text evidence="8">The sequence shown here is derived from an EMBL/GenBank/DDBJ whole genome shotgun (WGS) entry which is preliminary data.</text>
</comment>
<dbReference type="InterPro" id="IPR005614">
    <property type="entry name" value="NrfD-like"/>
</dbReference>
<feature type="transmembrane region" description="Helical" evidence="7">
    <location>
        <begin position="12"/>
        <end position="30"/>
    </location>
</feature>
<reference evidence="8 9" key="1">
    <citation type="submission" date="2016-03" db="EMBL/GenBank/DDBJ databases">
        <title>Speciation and ecological success in dimly lit waters: horizontal gene transfer in a green sulfur bacteria bloom unveiled by metagenomic assembly.</title>
        <authorList>
            <person name="Llorens-Mares T."/>
            <person name="Liu Z."/>
            <person name="Allen L.Z."/>
            <person name="Rusch D.B."/>
            <person name="Craig M.T."/>
            <person name="Dupont C.L."/>
            <person name="Bryant D.A."/>
            <person name="Casamayor E.O."/>
        </authorList>
    </citation>
    <scope>NUCLEOTIDE SEQUENCE [LARGE SCALE GENOMIC DNA]</scope>
    <source>
        <strain evidence="8">CIII</strain>
    </source>
</reference>
<evidence type="ECO:0000256" key="1">
    <source>
        <dbReference type="ARBA" id="ARBA00004651"/>
    </source>
</evidence>
<evidence type="ECO:0000256" key="2">
    <source>
        <dbReference type="ARBA" id="ARBA00008929"/>
    </source>
</evidence>
<keyword evidence="6 7" id="KW-0472">Membrane</keyword>
<dbReference type="PANTHER" id="PTHR34856">
    <property type="entry name" value="PROTEIN NRFD"/>
    <property type="match status" value="1"/>
</dbReference>
<dbReference type="RefSeq" id="WP_303680912.1">
    <property type="nucleotide sequence ID" value="NZ_LVWG01000016.1"/>
</dbReference>
<evidence type="ECO:0000256" key="3">
    <source>
        <dbReference type="ARBA" id="ARBA00022475"/>
    </source>
</evidence>
<dbReference type="AlphaFoldDB" id="A0A165M9E1"/>
<feature type="transmembrane region" description="Helical" evidence="7">
    <location>
        <begin position="360"/>
        <end position="378"/>
    </location>
</feature>
<comment type="subcellular location">
    <subcellularLocation>
        <location evidence="1">Cell membrane</location>
        <topology evidence="1">Multi-pass membrane protein</topology>
    </subcellularLocation>
</comment>
<keyword evidence="5 7" id="KW-1133">Transmembrane helix</keyword>
<evidence type="ECO:0000256" key="4">
    <source>
        <dbReference type="ARBA" id="ARBA00022692"/>
    </source>
</evidence>
<feature type="transmembrane region" description="Helical" evidence="7">
    <location>
        <begin position="160"/>
        <end position="185"/>
    </location>
</feature>
<keyword evidence="3" id="KW-1003">Cell membrane</keyword>
<evidence type="ECO:0000256" key="5">
    <source>
        <dbReference type="ARBA" id="ARBA00022989"/>
    </source>
</evidence>
<accession>A0A165M9E1</accession>
<comment type="similarity">
    <text evidence="2">Belongs to the NrfD family.</text>
</comment>
<feature type="transmembrane region" description="Helical" evidence="7">
    <location>
        <begin position="128"/>
        <end position="148"/>
    </location>
</feature>